<evidence type="ECO:0008006" key="4">
    <source>
        <dbReference type="Google" id="ProtNLM"/>
    </source>
</evidence>
<dbReference type="EMBL" id="CP056775">
    <property type="protein sequence ID" value="QRR01573.1"/>
    <property type="molecule type" value="Genomic_DNA"/>
</dbReference>
<gene>
    <name evidence="2" type="ORF">HWI92_11990</name>
</gene>
<keyword evidence="3" id="KW-1185">Reference proteome</keyword>
<name>A0ABX7I770_9BACT</name>
<dbReference type="Proteomes" id="UP000612680">
    <property type="component" value="Chromosome"/>
</dbReference>
<keyword evidence="1" id="KW-0812">Transmembrane</keyword>
<reference evidence="2 3" key="1">
    <citation type="submission" date="2020-06" db="EMBL/GenBank/DDBJ databases">
        <title>Dyadobacter sandarakinus sp. nov., isolated from the soil of the Arctic Yellow River Station.</title>
        <authorList>
            <person name="Zhang Y."/>
            <person name="Peng F."/>
        </authorList>
    </citation>
    <scope>NUCLEOTIDE SEQUENCE [LARGE SCALE GENOMIC DNA]</scope>
    <source>
        <strain evidence="2 3">Q3-56</strain>
    </source>
</reference>
<keyword evidence="1" id="KW-1133">Transmembrane helix</keyword>
<evidence type="ECO:0000313" key="3">
    <source>
        <dbReference type="Proteomes" id="UP000612680"/>
    </source>
</evidence>
<evidence type="ECO:0000313" key="2">
    <source>
        <dbReference type="EMBL" id="QRR01573.1"/>
    </source>
</evidence>
<keyword evidence="1" id="KW-0472">Membrane</keyword>
<protein>
    <recommendedName>
        <fullName evidence="4">OmpA family protein</fullName>
    </recommendedName>
</protein>
<organism evidence="2 3">
    <name type="scientific">Dyadobacter sandarakinus</name>
    <dbReference type="NCBI Taxonomy" id="2747268"/>
    <lineage>
        <taxon>Bacteria</taxon>
        <taxon>Pseudomonadati</taxon>
        <taxon>Bacteroidota</taxon>
        <taxon>Cytophagia</taxon>
        <taxon>Cytophagales</taxon>
        <taxon>Spirosomataceae</taxon>
        <taxon>Dyadobacter</taxon>
    </lineage>
</organism>
<proteinExistence type="predicted"/>
<dbReference type="RefSeq" id="WP_204664060.1">
    <property type="nucleotide sequence ID" value="NZ_CP056775.1"/>
</dbReference>
<evidence type="ECO:0000256" key="1">
    <source>
        <dbReference type="SAM" id="Phobius"/>
    </source>
</evidence>
<accession>A0ABX7I770</accession>
<feature type="transmembrane region" description="Helical" evidence="1">
    <location>
        <begin position="6"/>
        <end position="25"/>
    </location>
</feature>
<sequence length="174" mass="19741">MYRTRVLWWILLIFWMSGSLYWHVFKIEHFYFNAEAQQTSTDSTPVYNNLSINGENGFKLVSRGEISFAKSDDSANFAPVVKELDSLAIYLAVNPSSLVTITGSFHPDEINPTLFRNLGLARAVSVRRFFLRRRLPDSIFTLRSRLIPEPANKLDSIHGGIEIQVADTTSSNTP</sequence>